<dbReference type="GO" id="GO:0019698">
    <property type="term" value="P:D-galacturonate catabolic process"/>
    <property type="evidence" value="ECO:0007669"/>
    <property type="project" value="TreeGrafter"/>
</dbReference>
<dbReference type="GO" id="GO:0042840">
    <property type="term" value="P:D-glucuronate catabolic process"/>
    <property type="evidence" value="ECO:0007669"/>
    <property type="project" value="TreeGrafter"/>
</dbReference>
<dbReference type="GO" id="GO:0005829">
    <property type="term" value="C:cytosol"/>
    <property type="evidence" value="ECO:0007669"/>
    <property type="project" value="TreeGrafter"/>
</dbReference>
<evidence type="ECO:0000256" key="3">
    <source>
        <dbReference type="ARBA" id="ARBA00022777"/>
    </source>
</evidence>
<keyword evidence="2" id="KW-0808">Transferase</keyword>
<dbReference type="CDD" id="cd01166">
    <property type="entry name" value="KdgK"/>
    <property type="match status" value="1"/>
</dbReference>
<proteinExistence type="inferred from homology"/>
<dbReference type="InterPro" id="IPR011611">
    <property type="entry name" value="PfkB_dom"/>
</dbReference>
<dbReference type="InterPro" id="IPR002139">
    <property type="entry name" value="Ribo/fructo_kinase"/>
</dbReference>
<evidence type="ECO:0000256" key="1">
    <source>
        <dbReference type="ARBA" id="ARBA00010688"/>
    </source>
</evidence>
<protein>
    <submittedName>
        <fullName evidence="5">Sugar kinase</fullName>
    </submittedName>
</protein>
<dbReference type="InterPro" id="IPR029056">
    <property type="entry name" value="Ribokinase-like"/>
</dbReference>
<keyword evidence="6" id="KW-1185">Reference proteome</keyword>
<gene>
    <name evidence="5" type="ORF">E8M01_20940</name>
</gene>
<evidence type="ECO:0000313" key="6">
    <source>
        <dbReference type="Proteomes" id="UP000298781"/>
    </source>
</evidence>
<organism evidence="5 6">
    <name type="scientific">Phreatobacter stygius</name>
    <dbReference type="NCBI Taxonomy" id="1940610"/>
    <lineage>
        <taxon>Bacteria</taxon>
        <taxon>Pseudomonadati</taxon>
        <taxon>Pseudomonadota</taxon>
        <taxon>Alphaproteobacteria</taxon>
        <taxon>Hyphomicrobiales</taxon>
        <taxon>Phreatobacteraceae</taxon>
        <taxon>Phreatobacter</taxon>
    </lineage>
</organism>
<dbReference type="OrthoDB" id="9776822at2"/>
<dbReference type="GO" id="GO:0008673">
    <property type="term" value="F:2-dehydro-3-deoxygluconokinase activity"/>
    <property type="evidence" value="ECO:0007669"/>
    <property type="project" value="TreeGrafter"/>
</dbReference>
<dbReference type="PANTHER" id="PTHR43085">
    <property type="entry name" value="HEXOKINASE FAMILY MEMBER"/>
    <property type="match status" value="1"/>
</dbReference>
<evidence type="ECO:0000259" key="4">
    <source>
        <dbReference type="Pfam" id="PF00294"/>
    </source>
</evidence>
<dbReference type="Gene3D" id="3.40.1190.20">
    <property type="match status" value="1"/>
</dbReference>
<dbReference type="KEGG" id="pstg:E8M01_20940"/>
<dbReference type="PRINTS" id="PR00990">
    <property type="entry name" value="RIBOKINASE"/>
</dbReference>
<reference evidence="5 6" key="1">
    <citation type="submission" date="2019-04" db="EMBL/GenBank/DDBJ databases">
        <title>Phreatobacter aquaticus sp. nov.</title>
        <authorList>
            <person name="Choi A."/>
        </authorList>
    </citation>
    <scope>NUCLEOTIDE SEQUENCE [LARGE SCALE GENOMIC DNA]</scope>
    <source>
        <strain evidence="5 6">KCTC 52518</strain>
    </source>
</reference>
<dbReference type="InterPro" id="IPR050306">
    <property type="entry name" value="PfkB_Carbo_kinase"/>
</dbReference>
<dbReference type="Pfam" id="PF00294">
    <property type="entry name" value="PfkB"/>
    <property type="match status" value="1"/>
</dbReference>
<name>A0A4D7BAG0_9HYPH</name>
<dbReference type="EMBL" id="CP039690">
    <property type="protein sequence ID" value="QCI66476.1"/>
    <property type="molecule type" value="Genomic_DNA"/>
</dbReference>
<dbReference type="Proteomes" id="UP000298781">
    <property type="component" value="Chromosome"/>
</dbReference>
<accession>A0A4D7BAG0</accession>
<keyword evidence="3 5" id="KW-0418">Kinase</keyword>
<dbReference type="SUPFAM" id="SSF53613">
    <property type="entry name" value="Ribokinase-like"/>
    <property type="match status" value="1"/>
</dbReference>
<evidence type="ECO:0000313" key="5">
    <source>
        <dbReference type="EMBL" id="QCI66476.1"/>
    </source>
</evidence>
<dbReference type="PANTHER" id="PTHR43085:SF15">
    <property type="entry name" value="2-DEHYDRO-3-DEOXYGLUCONOKINASE"/>
    <property type="match status" value="1"/>
</dbReference>
<sequence length="308" mass="32245">MPTDILCFGEPLGEFNQTRPDEPGYLFGFGGDVSNCAIAAARSGARVGVIGAVGDDSFGRAFFELWQGEGIDTSYMRLADGLQTGLYFVTHGPEGHEFSYRRAGSASARVTPQDLSLTAIRTAKVLHVSGISQAISDSACDAVFVALQAAKSAGVTVSYDTNLRLRLWSLDRARAITNAAMRLADIALPGLDDARQLTGRETPDAIADFYLEGGSKIVALTLGKDGALIATPEGRQVVGSIPVTARDATGAGDCFDGAFLAEWLETRDPYRAGRYACVAAALSTTGYGAVAPLPRRAAVLEALASAGN</sequence>
<feature type="domain" description="Carbohydrate kinase PfkB" evidence="4">
    <location>
        <begin position="8"/>
        <end position="294"/>
    </location>
</feature>
<comment type="similarity">
    <text evidence="1">Belongs to the carbohydrate kinase PfkB family.</text>
</comment>
<evidence type="ECO:0000256" key="2">
    <source>
        <dbReference type="ARBA" id="ARBA00022679"/>
    </source>
</evidence>
<dbReference type="GO" id="GO:0006974">
    <property type="term" value="P:DNA damage response"/>
    <property type="evidence" value="ECO:0007669"/>
    <property type="project" value="TreeGrafter"/>
</dbReference>
<dbReference type="RefSeq" id="WP_136961919.1">
    <property type="nucleotide sequence ID" value="NZ_CP039690.1"/>
</dbReference>
<dbReference type="AlphaFoldDB" id="A0A4D7BAG0"/>